<name>A0AAW2MRV2_9LAMI</name>
<dbReference type="Pfam" id="PF14223">
    <property type="entry name" value="Retrotran_gag_2"/>
    <property type="match status" value="1"/>
</dbReference>
<protein>
    <submittedName>
        <fullName evidence="1">Uncharacterized protein</fullName>
    </submittedName>
</protein>
<sequence length="362" mass="41689">MASRSLRMSARHQLQASSSQGPHSSCPVVAASISARVPFSSEGASRGSNDFDDVVILSNSFLCPDGFYYCREPHRGCYWHVHENSSILGFVRAGVSFDLYGGILLPMVQMKLSSLILYLQFFQEPNEILRTQYQSYWELIAKDQDVDDEERKNLLEVKDLLLNGTSSSKLSIRSFWLLGKRIVCHSIRQVLLKNPPETSAEASTLAITAAETSVASVIAKSMDEAKLKYDRDNKIVRGHLLNHMNNYMFDLFVNYRRAKEIWITLETRCEGDNAGRKKYLVGQWLQFQMIEEKPTMDQIHEYENLVADILSEGMEMCEILQVNILLKYPFYLEEYRNHLKHKKRDLTLEELIGHMRTEESNR</sequence>
<dbReference type="AlphaFoldDB" id="A0AAW2MRV2"/>
<reference evidence="1" key="2">
    <citation type="journal article" date="2024" name="Plant">
        <title>Genomic evolution and insights into agronomic trait innovations of Sesamum species.</title>
        <authorList>
            <person name="Miao H."/>
            <person name="Wang L."/>
            <person name="Qu L."/>
            <person name="Liu H."/>
            <person name="Sun Y."/>
            <person name="Le M."/>
            <person name="Wang Q."/>
            <person name="Wei S."/>
            <person name="Zheng Y."/>
            <person name="Lin W."/>
            <person name="Duan Y."/>
            <person name="Cao H."/>
            <person name="Xiong S."/>
            <person name="Wang X."/>
            <person name="Wei L."/>
            <person name="Li C."/>
            <person name="Ma Q."/>
            <person name="Ju M."/>
            <person name="Zhao R."/>
            <person name="Li G."/>
            <person name="Mu C."/>
            <person name="Tian Q."/>
            <person name="Mei H."/>
            <person name="Zhang T."/>
            <person name="Gao T."/>
            <person name="Zhang H."/>
        </authorList>
    </citation>
    <scope>NUCLEOTIDE SEQUENCE</scope>
    <source>
        <strain evidence="1">G01</strain>
    </source>
</reference>
<dbReference type="PANTHER" id="PTHR47592:SF30">
    <property type="entry name" value="CCHC-TYPE DOMAIN-CONTAINING PROTEIN"/>
    <property type="match status" value="1"/>
</dbReference>
<organism evidence="1">
    <name type="scientific">Sesamum angustifolium</name>
    <dbReference type="NCBI Taxonomy" id="2727405"/>
    <lineage>
        <taxon>Eukaryota</taxon>
        <taxon>Viridiplantae</taxon>
        <taxon>Streptophyta</taxon>
        <taxon>Embryophyta</taxon>
        <taxon>Tracheophyta</taxon>
        <taxon>Spermatophyta</taxon>
        <taxon>Magnoliopsida</taxon>
        <taxon>eudicotyledons</taxon>
        <taxon>Gunneridae</taxon>
        <taxon>Pentapetalae</taxon>
        <taxon>asterids</taxon>
        <taxon>lamiids</taxon>
        <taxon>Lamiales</taxon>
        <taxon>Pedaliaceae</taxon>
        <taxon>Sesamum</taxon>
    </lineage>
</organism>
<comment type="caution">
    <text evidence="1">The sequence shown here is derived from an EMBL/GenBank/DDBJ whole genome shotgun (WGS) entry which is preliminary data.</text>
</comment>
<evidence type="ECO:0000313" key="1">
    <source>
        <dbReference type="EMBL" id="KAL0334057.1"/>
    </source>
</evidence>
<dbReference type="PANTHER" id="PTHR47592">
    <property type="entry name" value="PBF68 PROTEIN"/>
    <property type="match status" value="1"/>
</dbReference>
<gene>
    <name evidence="1" type="ORF">Sangu_1561900</name>
</gene>
<proteinExistence type="predicted"/>
<accession>A0AAW2MRV2</accession>
<reference evidence="1" key="1">
    <citation type="submission" date="2020-06" db="EMBL/GenBank/DDBJ databases">
        <authorList>
            <person name="Li T."/>
            <person name="Hu X."/>
            <person name="Zhang T."/>
            <person name="Song X."/>
            <person name="Zhang H."/>
            <person name="Dai N."/>
            <person name="Sheng W."/>
            <person name="Hou X."/>
            <person name="Wei L."/>
        </authorList>
    </citation>
    <scope>NUCLEOTIDE SEQUENCE</scope>
    <source>
        <strain evidence="1">G01</strain>
        <tissue evidence="1">Leaf</tissue>
    </source>
</reference>
<dbReference type="EMBL" id="JACGWK010000009">
    <property type="protein sequence ID" value="KAL0334057.1"/>
    <property type="molecule type" value="Genomic_DNA"/>
</dbReference>